<evidence type="ECO:0000313" key="3">
    <source>
        <dbReference type="EnsemblPlants" id="KEH34784"/>
    </source>
</evidence>
<reference evidence="2 4" key="2">
    <citation type="journal article" date="2014" name="BMC Genomics">
        <title>An improved genome release (version Mt4.0) for the model legume Medicago truncatula.</title>
        <authorList>
            <person name="Tang H."/>
            <person name="Krishnakumar V."/>
            <person name="Bidwell S."/>
            <person name="Rosen B."/>
            <person name="Chan A."/>
            <person name="Zhou S."/>
            <person name="Gentzbittel L."/>
            <person name="Childs K.L."/>
            <person name="Yandell M."/>
            <person name="Gundlach H."/>
            <person name="Mayer K.F."/>
            <person name="Schwartz D.C."/>
            <person name="Town C.D."/>
        </authorList>
    </citation>
    <scope>GENOME REANNOTATION</scope>
    <source>
        <strain evidence="2">A17</strain>
        <strain evidence="3 4">cv. Jemalong A17</strain>
    </source>
</reference>
<reference evidence="3" key="3">
    <citation type="submission" date="2015-04" db="UniProtKB">
        <authorList>
            <consortium name="EnsemblPlants"/>
        </authorList>
    </citation>
    <scope>IDENTIFICATION</scope>
    <source>
        <strain evidence="3">cv. Jemalong A17</strain>
    </source>
</reference>
<name>A0A072UYA3_MEDTR</name>
<accession>A0A072UYA3</accession>
<organism evidence="2 4">
    <name type="scientific">Medicago truncatula</name>
    <name type="common">Barrel medic</name>
    <name type="synonym">Medicago tribuloides</name>
    <dbReference type="NCBI Taxonomy" id="3880"/>
    <lineage>
        <taxon>Eukaryota</taxon>
        <taxon>Viridiplantae</taxon>
        <taxon>Streptophyta</taxon>
        <taxon>Embryophyta</taxon>
        <taxon>Tracheophyta</taxon>
        <taxon>Spermatophyta</taxon>
        <taxon>Magnoliopsida</taxon>
        <taxon>eudicotyledons</taxon>
        <taxon>Gunneridae</taxon>
        <taxon>Pentapetalae</taxon>
        <taxon>rosids</taxon>
        <taxon>fabids</taxon>
        <taxon>Fabales</taxon>
        <taxon>Fabaceae</taxon>
        <taxon>Papilionoideae</taxon>
        <taxon>50 kb inversion clade</taxon>
        <taxon>NPAAA clade</taxon>
        <taxon>Hologalegina</taxon>
        <taxon>IRL clade</taxon>
        <taxon>Trifolieae</taxon>
        <taxon>Medicago</taxon>
    </lineage>
</organism>
<dbReference type="EnsemblPlants" id="KEH34784">
    <property type="protein sequence ID" value="KEH34784"/>
    <property type="gene ID" value="MTR_3g070315"/>
</dbReference>
<keyword evidence="4" id="KW-1185">Reference proteome</keyword>
<sequence>MEKFINGEDLKQQADAIPRDKWGSNSAPAAGYRILFAGENSSSMLCDSSSEI</sequence>
<dbReference type="EMBL" id="CM001219">
    <property type="protein sequence ID" value="KEH34784.1"/>
    <property type="molecule type" value="Genomic_DNA"/>
</dbReference>
<evidence type="ECO:0000256" key="1">
    <source>
        <dbReference type="SAM" id="MobiDB-lite"/>
    </source>
</evidence>
<proteinExistence type="predicted"/>
<evidence type="ECO:0000313" key="2">
    <source>
        <dbReference type="EMBL" id="KEH34784.1"/>
    </source>
</evidence>
<evidence type="ECO:0000313" key="4">
    <source>
        <dbReference type="Proteomes" id="UP000002051"/>
    </source>
</evidence>
<feature type="compositionally biased region" description="Basic and acidic residues" evidence="1">
    <location>
        <begin position="1"/>
        <end position="22"/>
    </location>
</feature>
<dbReference type="HOGENOM" id="CLU_3090238_0_0_1"/>
<protein>
    <submittedName>
        <fullName evidence="2 3">Uncharacterized protein</fullName>
    </submittedName>
</protein>
<gene>
    <name evidence="2" type="ordered locus">MTR_3g070315</name>
</gene>
<dbReference type="Proteomes" id="UP000002051">
    <property type="component" value="Chromosome 3"/>
</dbReference>
<dbReference type="AlphaFoldDB" id="A0A072UYA3"/>
<feature type="region of interest" description="Disordered" evidence="1">
    <location>
        <begin position="1"/>
        <end position="25"/>
    </location>
</feature>
<reference evidence="2 4" key="1">
    <citation type="journal article" date="2011" name="Nature">
        <title>The Medicago genome provides insight into the evolution of rhizobial symbioses.</title>
        <authorList>
            <person name="Young N.D."/>
            <person name="Debelle F."/>
            <person name="Oldroyd G.E."/>
            <person name="Geurts R."/>
            <person name="Cannon S.B."/>
            <person name="Udvardi M.K."/>
            <person name="Benedito V.A."/>
            <person name="Mayer K.F."/>
            <person name="Gouzy J."/>
            <person name="Schoof H."/>
            <person name="Van de Peer Y."/>
            <person name="Proost S."/>
            <person name="Cook D.R."/>
            <person name="Meyers B.C."/>
            <person name="Spannagl M."/>
            <person name="Cheung F."/>
            <person name="De Mita S."/>
            <person name="Krishnakumar V."/>
            <person name="Gundlach H."/>
            <person name="Zhou S."/>
            <person name="Mudge J."/>
            <person name="Bharti A.K."/>
            <person name="Murray J.D."/>
            <person name="Naoumkina M.A."/>
            <person name="Rosen B."/>
            <person name="Silverstein K.A."/>
            <person name="Tang H."/>
            <person name="Rombauts S."/>
            <person name="Zhao P.X."/>
            <person name="Zhou P."/>
            <person name="Barbe V."/>
            <person name="Bardou P."/>
            <person name="Bechner M."/>
            <person name="Bellec A."/>
            <person name="Berger A."/>
            <person name="Berges H."/>
            <person name="Bidwell S."/>
            <person name="Bisseling T."/>
            <person name="Choisne N."/>
            <person name="Couloux A."/>
            <person name="Denny R."/>
            <person name="Deshpande S."/>
            <person name="Dai X."/>
            <person name="Doyle J.J."/>
            <person name="Dudez A.M."/>
            <person name="Farmer A.D."/>
            <person name="Fouteau S."/>
            <person name="Franken C."/>
            <person name="Gibelin C."/>
            <person name="Gish J."/>
            <person name="Goldstein S."/>
            <person name="Gonzalez A.J."/>
            <person name="Green P.J."/>
            <person name="Hallab A."/>
            <person name="Hartog M."/>
            <person name="Hua A."/>
            <person name="Humphray S.J."/>
            <person name="Jeong D.H."/>
            <person name="Jing Y."/>
            <person name="Jocker A."/>
            <person name="Kenton S.M."/>
            <person name="Kim D.J."/>
            <person name="Klee K."/>
            <person name="Lai H."/>
            <person name="Lang C."/>
            <person name="Lin S."/>
            <person name="Macmil S.L."/>
            <person name="Magdelenat G."/>
            <person name="Matthews L."/>
            <person name="McCorrison J."/>
            <person name="Monaghan E.L."/>
            <person name="Mun J.H."/>
            <person name="Najar F.Z."/>
            <person name="Nicholson C."/>
            <person name="Noirot C."/>
            <person name="O'Bleness M."/>
            <person name="Paule C.R."/>
            <person name="Poulain J."/>
            <person name="Prion F."/>
            <person name="Qin B."/>
            <person name="Qu C."/>
            <person name="Retzel E.F."/>
            <person name="Riddle C."/>
            <person name="Sallet E."/>
            <person name="Samain S."/>
            <person name="Samson N."/>
            <person name="Sanders I."/>
            <person name="Saurat O."/>
            <person name="Scarpelli C."/>
            <person name="Schiex T."/>
            <person name="Segurens B."/>
            <person name="Severin A.J."/>
            <person name="Sherrier D.J."/>
            <person name="Shi R."/>
            <person name="Sims S."/>
            <person name="Singer S.R."/>
            <person name="Sinharoy S."/>
            <person name="Sterck L."/>
            <person name="Viollet A."/>
            <person name="Wang B.B."/>
            <person name="Wang K."/>
            <person name="Wang M."/>
            <person name="Wang X."/>
            <person name="Warfsmann J."/>
            <person name="Weissenbach J."/>
            <person name="White D.D."/>
            <person name="White J.D."/>
            <person name="Wiley G.B."/>
            <person name="Wincker P."/>
            <person name="Xing Y."/>
            <person name="Yang L."/>
            <person name="Yao Z."/>
            <person name="Ying F."/>
            <person name="Zhai J."/>
            <person name="Zhou L."/>
            <person name="Zuber A."/>
            <person name="Denarie J."/>
            <person name="Dixon R.A."/>
            <person name="May G.D."/>
            <person name="Schwartz D.C."/>
            <person name="Rogers J."/>
            <person name="Quetier F."/>
            <person name="Town C.D."/>
            <person name="Roe B.A."/>
        </authorList>
    </citation>
    <scope>NUCLEOTIDE SEQUENCE [LARGE SCALE GENOMIC DNA]</scope>
    <source>
        <strain evidence="2">A17</strain>
        <strain evidence="3 4">cv. Jemalong A17</strain>
    </source>
</reference>